<reference evidence="1 2" key="1">
    <citation type="submission" date="2024-01" db="EMBL/GenBank/DDBJ databases">
        <authorList>
            <person name="Wang Y."/>
            <person name="Lin M."/>
        </authorList>
    </citation>
    <scope>NUCLEOTIDE SEQUENCE [LARGE SCALE GENOMIC DNA]</scope>
</reference>
<dbReference type="EMBL" id="PP226939">
    <property type="protein sequence ID" value="WVX92066.1"/>
    <property type="molecule type" value="Genomic_DNA"/>
</dbReference>
<sequence>MSKLQQALQGVQGPNISTRELQQQQFKGTTVQARNVTQTDYSGQLMGVAQAGAQIYAQYDKEREAQGIKRKNEIMLQNLKPEEMRKLRESGELLYQDDSYAMRALDKALGRQEAFAVEGVIQERIAQGYYKDRKEMEEERARMLESSMNTMAESYGIAETNRAWFNEGYASDMTDRSFAIYGAMDKKVDEYNRNSATLSVDNEMTELVKSGNGQHIVDVLNTRLKEGVIRSEAAYEAHLTKALKEVSAQPQSVDALNALADTEYTMHGETTTLRKRLGDETIKSMSIRAAETSLANNWKQQEFVLEKLQFLTAPDFDADGVNAGIDAFNELEEFAKLTQGEASTQVRRQIFEAKTRFDALHKAWNEKKVKEVNTKQQQMVRLAVLDAAVNGRETGDLTRSLKLTSFTEDDRTGKFEAQDWNRYFDFKSDQIDSSDMSPDQKAIKKLQLGVLLKDIPDSGFGAHYAEQFTRVSGELAKYSAALDAGAELPATPEMDKMMEFYKASPELFSQTFGPDFPMASSIAISANMGVHPSVMIQGQKRLETMRKDSPDQYGAMMLELKNLESNQGADIYQTFNTEQREAVAALYAGLEGYSNSEKIRAIREQFEKQYTPVEGVSGSIPKSFLLSDPQDPSSVSVGKQRLEAKIAERFPNGNTTMRMVGDRLVIYNAFSNEPMVFTKEMLLAD</sequence>
<evidence type="ECO:0000313" key="2">
    <source>
        <dbReference type="Proteomes" id="UP001333037"/>
    </source>
</evidence>
<keyword evidence="2" id="KW-1185">Reference proteome</keyword>
<dbReference type="Proteomes" id="UP001333037">
    <property type="component" value="Segment"/>
</dbReference>
<proteinExistence type="predicted"/>
<dbReference type="Pfam" id="PF26212">
    <property type="entry name" value="Phage_T7_Gp15"/>
    <property type="match status" value="1"/>
</dbReference>
<accession>A0ABZ2CSU6</accession>
<dbReference type="InterPro" id="IPR038993">
    <property type="entry name" value="Gp15"/>
</dbReference>
<organism evidence="1 2">
    <name type="scientific">Aeromonas phage phiA014S</name>
    <dbReference type="NCBI Taxonomy" id="3119845"/>
    <lineage>
        <taxon>Viruses</taxon>
        <taxon>Duplodnaviria</taxon>
        <taxon>Heunggongvirae</taxon>
        <taxon>Uroviricota</taxon>
        <taxon>Caudoviricetes</taxon>
        <taxon>Autographivirales</taxon>
        <taxon>Autotranscriptaviridae</taxon>
        <taxon>Studiervirinae</taxon>
        <taxon>Coryciavirus</taxon>
        <taxon>Coryciavirus A014S</taxon>
    </lineage>
</organism>
<protein>
    <submittedName>
        <fullName evidence="1">Internal virion protein</fullName>
    </submittedName>
</protein>
<name>A0ABZ2CSU6_9CAUD</name>
<evidence type="ECO:0000313" key="1">
    <source>
        <dbReference type="EMBL" id="WVX92066.1"/>
    </source>
</evidence>